<dbReference type="Proteomes" id="UP000185557">
    <property type="component" value="Unassembled WGS sequence"/>
</dbReference>
<proteinExistence type="inferred from homology"/>
<dbReference type="Pfam" id="PF03683">
    <property type="entry name" value="UPF0175"/>
    <property type="match status" value="1"/>
</dbReference>
<dbReference type="PANTHER" id="PTHR37525:SF1">
    <property type="entry name" value="UPF0175 PROTEIN SSL1255"/>
    <property type="match status" value="1"/>
</dbReference>
<dbReference type="RefSeq" id="WP_073608940.1">
    <property type="nucleotide sequence ID" value="NZ_MRCG01000009.1"/>
</dbReference>
<dbReference type="OrthoDB" id="15200at2"/>
<protein>
    <submittedName>
        <fullName evidence="2">Uncharacterized protein</fullName>
    </submittedName>
</protein>
<name>A0A1U7J4H0_9CYAN</name>
<gene>
    <name evidence="2" type="ORF">NIES30_13455</name>
</gene>
<comment type="caution">
    <text evidence="2">The sequence shown here is derived from an EMBL/GenBank/DDBJ whole genome shotgun (WGS) entry which is preliminary data.</text>
</comment>
<evidence type="ECO:0000313" key="2">
    <source>
        <dbReference type="EMBL" id="OKH47463.1"/>
    </source>
</evidence>
<dbReference type="AlphaFoldDB" id="A0A1U7J4H0"/>
<evidence type="ECO:0000256" key="1">
    <source>
        <dbReference type="ARBA" id="ARBA00005651"/>
    </source>
</evidence>
<organism evidence="2 3">
    <name type="scientific">Phormidium tenue NIES-30</name>
    <dbReference type="NCBI Taxonomy" id="549789"/>
    <lineage>
        <taxon>Bacteria</taxon>
        <taxon>Bacillati</taxon>
        <taxon>Cyanobacteriota</taxon>
        <taxon>Cyanophyceae</taxon>
        <taxon>Oscillatoriophycideae</taxon>
        <taxon>Oscillatoriales</taxon>
        <taxon>Oscillatoriaceae</taxon>
        <taxon>Phormidium</taxon>
    </lineage>
</organism>
<dbReference type="EMBL" id="MRCG01000009">
    <property type="protein sequence ID" value="OKH47463.1"/>
    <property type="molecule type" value="Genomic_DNA"/>
</dbReference>
<sequence>MDYASSGTETITLEVSQDMLAALKMGATDLGERIRLLAAISFFQEKQLSLGKAAELAGLNRLTFMDLLTQRGIVVFDYDESALATDLAGIAELVDRD</sequence>
<accession>A0A1U7J4H0</accession>
<comment type="similarity">
    <text evidence="1">Belongs to the UPF0175 family.</text>
</comment>
<reference evidence="2 3" key="1">
    <citation type="submission" date="2016-11" db="EMBL/GenBank/DDBJ databases">
        <title>Draft Genome Sequences of Nine Cyanobacterial Strains from Diverse Habitats.</title>
        <authorList>
            <person name="Zhu T."/>
            <person name="Hou S."/>
            <person name="Lu X."/>
            <person name="Hess W.R."/>
        </authorList>
    </citation>
    <scope>NUCLEOTIDE SEQUENCE [LARGE SCALE GENOMIC DNA]</scope>
    <source>
        <strain evidence="2 3">NIES-30</strain>
    </source>
</reference>
<dbReference type="PANTHER" id="PTHR37525">
    <property type="entry name" value="UPF0175 PROTEIN SSL1255"/>
    <property type="match status" value="1"/>
</dbReference>
<dbReference type="InterPro" id="IPR052264">
    <property type="entry name" value="UPF0175_domain"/>
</dbReference>
<keyword evidence="3" id="KW-1185">Reference proteome</keyword>
<evidence type="ECO:0000313" key="3">
    <source>
        <dbReference type="Proteomes" id="UP000185557"/>
    </source>
</evidence>
<dbReference type="InterPro" id="IPR005368">
    <property type="entry name" value="UPF0175"/>
</dbReference>
<dbReference type="STRING" id="549789.NIES30_13455"/>